<dbReference type="InterPro" id="IPR036412">
    <property type="entry name" value="HAD-like_sf"/>
</dbReference>
<keyword evidence="8" id="KW-0812">Transmembrane</keyword>
<keyword evidence="8" id="KW-0472">Membrane</keyword>
<comment type="subcellular location">
    <subcellularLocation>
        <location evidence="1">Membrane</location>
        <topology evidence="1">Multi-pass membrane protein</topology>
    </subcellularLocation>
</comment>
<dbReference type="EMBL" id="JBHSPR010000035">
    <property type="protein sequence ID" value="MFC6020693.1"/>
    <property type="molecule type" value="Genomic_DNA"/>
</dbReference>
<evidence type="ECO:0000256" key="5">
    <source>
        <dbReference type="ARBA" id="ARBA00022840"/>
    </source>
</evidence>
<dbReference type="PANTHER" id="PTHR43079">
    <property type="entry name" value="PROBABLE CADMIUM/ZINC-TRANSPORTING ATPASE HMA1"/>
    <property type="match status" value="1"/>
</dbReference>
<evidence type="ECO:0000256" key="1">
    <source>
        <dbReference type="ARBA" id="ARBA00004141"/>
    </source>
</evidence>
<dbReference type="InterPro" id="IPR023214">
    <property type="entry name" value="HAD_sf"/>
</dbReference>
<dbReference type="InterPro" id="IPR051949">
    <property type="entry name" value="Cation_Transport_ATPase"/>
</dbReference>
<dbReference type="SUPFAM" id="SSF56784">
    <property type="entry name" value="HAD-like"/>
    <property type="match status" value="1"/>
</dbReference>
<dbReference type="PANTHER" id="PTHR43079:SF1">
    <property type="entry name" value="CADMIUM_ZINC-TRANSPORTING ATPASE HMA1, CHLOROPLASTIC-RELATED"/>
    <property type="match status" value="1"/>
</dbReference>
<evidence type="ECO:0000256" key="8">
    <source>
        <dbReference type="SAM" id="Phobius"/>
    </source>
</evidence>
<dbReference type="RefSeq" id="WP_377428203.1">
    <property type="nucleotide sequence ID" value="NZ_JBHSPR010000035.1"/>
</dbReference>
<name>A0ABW1KJT9_9ACTN</name>
<keyword evidence="7" id="KW-1278">Translocase</keyword>
<evidence type="ECO:0000256" key="4">
    <source>
        <dbReference type="ARBA" id="ARBA00022741"/>
    </source>
</evidence>
<evidence type="ECO:0000313" key="9">
    <source>
        <dbReference type="EMBL" id="MFC6020693.1"/>
    </source>
</evidence>
<dbReference type="Gene3D" id="3.40.50.1000">
    <property type="entry name" value="HAD superfamily/HAD-like"/>
    <property type="match status" value="1"/>
</dbReference>
<accession>A0ABW1KJT9</accession>
<keyword evidence="8" id="KW-1133">Transmembrane helix</keyword>
<proteinExistence type="inferred from homology"/>
<comment type="similarity">
    <text evidence="2">Belongs to the cation transport ATPase (P-type) (TC 3.A.3) family. Type IB subfamily.</text>
</comment>
<evidence type="ECO:0000256" key="3">
    <source>
        <dbReference type="ARBA" id="ARBA00022723"/>
    </source>
</evidence>
<keyword evidence="3" id="KW-0479">Metal-binding</keyword>
<dbReference type="Proteomes" id="UP001596203">
    <property type="component" value="Unassembled WGS sequence"/>
</dbReference>
<evidence type="ECO:0000313" key="10">
    <source>
        <dbReference type="Proteomes" id="UP001596203"/>
    </source>
</evidence>
<dbReference type="PRINTS" id="PR00119">
    <property type="entry name" value="CATATPASE"/>
</dbReference>
<organism evidence="9 10">
    <name type="scientific">Plantactinospora solaniradicis</name>
    <dbReference type="NCBI Taxonomy" id="1723736"/>
    <lineage>
        <taxon>Bacteria</taxon>
        <taxon>Bacillati</taxon>
        <taxon>Actinomycetota</taxon>
        <taxon>Actinomycetes</taxon>
        <taxon>Micromonosporales</taxon>
        <taxon>Micromonosporaceae</taxon>
        <taxon>Plantactinospora</taxon>
    </lineage>
</organism>
<evidence type="ECO:0000256" key="6">
    <source>
        <dbReference type="ARBA" id="ARBA00022842"/>
    </source>
</evidence>
<comment type="caution">
    <text evidence="9">The sequence shown here is derived from an EMBL/GenBank/DDBJ whole genome shotgun (WGS) entry which is preliminary data.</text>
</comment>
<keyword evidence="10" id="KW-1185">Reference proteome</keyword>
<gene>
    <name evidence="9" type="ORF">ACFP2T_31560</name>
</gene>
<evidence type="ECO:0000256" key="7">
    <source>
        <dbReference type="ARBA" id="ARBA00022967"/>
    </source>
</evidence>
<evidence type="ECO:0000256" key="2">
    <source>
        <dbReference type="ARBA" id="ARBA00006024"/>
    </source>
</evidence>
<keyword evidence="5" id="KW-0067">ATP-binding</keyword>
<sequence length="145" mass="15161">MPEQKVDEVHRQAAAGHRLLLVGDGVNDAPALAAAHTSIAMGRSGADLTVATADAVIIRDDLTTIPGVIDLSRRARRLVTANLTIAGTFIAVLVGWDLFGHLPLPLGVAGHEGSTIIVGLNGLRLLRDAAWRPLTSTTAKGPERP</sequence>
<reference evidence="10" key="1">
    <citation type="journal article" date="2019" name="Int. J. Syst. Evol. Microbiol.">
        <title>The Global Catalogue of Microorganisms (GCM) 10K type strain sequencing project: providing services to taxonomists for standard genome sequencing and annotation.</title>
        <authorList>
            <consortium name="The Broad Institute Genomics Platform"/>
            <consortium name="The Broad Institute Genome Sequencing Center for Infectious Disease"/>
            <person name="Wu L."/>
            <person name="Ma J."/>
        </authorList>
    </citation>
    <scope>NUCLEOTIDE SEQUENCE [LARGE SCALE GENOMIC DNA]</scope>
    <source>
        <strain evidence="10">ZS-35-S2</strain>
    </source>
</reference>
<feature type="transmembrane region" description="Helical" evidence="8">
    <location>
        <begin position="78"/>
        <end position="96"/>
    </location>
</feature>
<keyword evidence="4" id="KW-0547">Nucleotide-binding</keyword>
<keyword evidence="6" id="KW-0460">Magnesium</keyword>
<protein>
    <submittedName>
        <fullName evidence="9">Uncharacterized protein</fullName>
    </submittedName>
</protein>